<reference evidence="3" key="1">
    <citation type="submission" date="2020-08" db="EMBL/GenBank/DDBJ databases">
        <title>Genome public.</title>
        <authorList>
            <person name="Liu C."/>
            <person name="Sun Q."/>
        </authorList>
    </citation>
    <scope>NUCLEOTIDE SEQUENCE</scope>
    <source>
        <strain evidence="3">NSJ-12</strain>
    </source>
</reference>
<protein>
    <submittedName>
        <fullName evidence="3">Transcriptional regulator</fullName>
    </submittedName>
</protein>
<feature type="domain" description="YheO-like" evidence="1">
    <location>
        <begin position="8"/>
        <end position="119"/>
    </location>
</feature>
<organism evidence="3 4">
    <name type="scientific">Zhenhengia yiwuensis</name>
    <dbReference type="NCBI Taxonomy" id="2763666"/>
    <lineage>
        <taxon>Bacteria</taxon>
        <taxon>Bacillati</taxon>
        <taxon>Bacillota</taxon>
        <taxon>Clostridia</taxon>
        <taxon>Lachnospirales</taxon>
        <taxon>Lachnospiraceae</taxon>
        <taxon>Zhenhengia</taxon>
    </lineage>
</organism>
<dbReference type="RefSeq" id="WP_249333518.1">
    <property type="nucleotide sequence ID" value="NZ_JACRSY010000029.1"/>
</dbReference>
<evidence type="ECO:0000259" key="1">
    <source>
        <dbReference type="Pfam" id="PF08348"/>
    </source>
</evidence>
<proteinExistence type="predicted"/>
<accession>A0A926IAF7</accession>
<evidence type="ECO:0000259" key="2">
    <source>
        <dbReference type="Pfam" id="PF13309"/>
    </source>
</evidence>
<dbReference type="InterPro" id="IPR039446">
    <property type="entry name" value="DauR-like"/>
</dbReference>
<gene>
    <name evidence="3" type="ORF">H8718_14980</name>
</gene>
<dbReference type="Pfam" id="PF08348">
    <property type="entry name" value="PAS_6"/>
    <property type="match status" value="1"/>
</dbReference>
<dbReference type="Pfam" id="PF13309">
    <property type="entry name" value="HTH_22"/>
    <property type="match status" value="1"/>
</dbReference>
<feature type="domain" description="Transcriptional regulator DauR-like HTH" evidence="2">
    <location>
        <begin position="146"/>
        <end position="206"/>
    </location>
</feature>
<evidence type="ECO:0000313" key="4">
    <source>
        <dbReference type="Proteomes" id="UP000655830"/>
    </source>
</evidence>
<dbReference type="InterPro" id="IPR039445">
    <property type="entry name" value="DauR-like_HTH"/>
</dbReference>
<dbReference type="PANTHER" id="PTHR35568:SF1">
    <property type="entry name" value="TRANSCRIPTIONAL REGULATOR DAUR"/>
    <property type="match status" value="1"/>
</dbReference>
<dbReference type="AlphaFoldDB" id="A0A926IAF7"/>
<sequence length="215" mass="24186">MQNKIPIEFISRLAEALGKQFGLECEVTIHDLTLDDKEHTIVQIENGHVTHRQVGDGASEVVLETLRHHKGEDQIGYCVSTEDGRLLRSSTIYIKNEKGEVEGIFSINYDITKLMLAENVLSQLIRDTKQLSAPAAKITTKVEDLLEDLIERATQLIGKPVALMNKEDKIRAIQFLEEAGAFLITKSGDKVSEYFGISKYTLYNYMEKKATKNGK</sequence>
<dbReference type="PANTHER" id="PTHR35568">
    <property type="entry name" value="TRANSCRIPTIONAL REGULATOR DAUR"/>
    <property type="match status" value="1"/>
</dbReference>
<comment type="caution">
    <text evidence="3">The sequence shown here is derived from an EMBL/GenBank/DDBJ whole genome shotgun (WGS) entry which is preliminary data.</text>
</comment>
<dbReference type="InterPro" id="IPR013559">
    <property type="entry name" value="YheO"/>
</dbReference>
<evidence type="ECO:0000313" key="3">
    <source>
        <dbReference type="EMBL" id="MBC8580820.1"/>
    </source>
</evidence>
<keyword evidence="4" id="KW-1185">Reference proteome</keyword>
<dbReference type="Proteomes" id="UP000655830">
    <property type="component" value="Unassembled WGS sequence"/>
</dbReference>
<name>A0A926IAF7_9FIRM</name>
<dbReference type="EMBL" id="JACRSY010000029">
    <property type="protein sequence ID" value="MBC8580820.1"/>
    <property type="molecule type" value="Genomic_DNA"/>
</dbReference>